<dbReference type="EMBL" id="MVDD01000010">
    <property type="protein sequence ID" value="PKQ62022.1"/>
    <property type="molecule type" value="Genomic_DNA"/>
</dbReference>
<keyword evidence="7" id="KW-1133">Transmembrane helix</keyword>
<evidence type="ECO:0000256" key="4">
    <source>
        <dbReference type="ARBA" id="ARBA00022679"/>
    </source>
</evidence>
<dbReference type="InterPro" id="IPR003594">
    <property type="entry name" value="HATPase_dom"/>
</dbReference>
<comment type="caution">
    <text evidence="10">The sequence shown here is derived from an EMBL/GenBank/DDBJ whole genome shotgun (WGS) entry which is preliminary data.</text>
</comment>
<keyword evidence="4" id="KW-0808">Transferase</keyword>
<dbReference type="InterPro" id="IPR004358">
    <property type="entry name" value="Sig_transdc_His_kin-like_C"/>
</dbReference>
<dbReference type="InterPro" id="IPR021796">
    <property type="entry name" value="Tll0287-like_dom"/>
</dbReference>
<evidence type="ECO:0000256" key="2">
    <source>
        <dbReference type="ARBA" id="ARBA00012438"/>
    </source>
</evidence>
<dbReference type="RefSeq" id="WP_101262050.1">
    <property type="nucleotide sequence ID" value="NZ_MVDD01000010.1"/>
</dbReference>
<keyword evidence="11" id="KW-1185">Reference proteome</keyword>
<keyword evidence="5" id="KW-0418">Kinase</keyword>
<dbReference type="Pfam" id="PF00072">
    <property type="entry name" value="Response_reg"/>
    <property type="match status" value="1"/>
</dbReference>
<reference evidence="10 11" key="1">
    <citation type="journal article" date="2017" name="Front. Microbiol.">
        <title>Labilibaculum manganireducens gen. nov., sp. nov. and Labilibaculum filiforme sp. nov., Novel Bacteroidetes Isolated from Subsurface Sediments of the Baltic Sea.</title>
        <authorList>
            <person name="Vandieken V."/>
            <person name="Marshall I.P."/>
            <person name="Niemann H."/>
            <person name="Engelen B."/>
            <person name="Cypionka H."/>
        </authorList>
    </citation>
    <scope>NUCLEOTIDE SEQUENCE [LARGE SCALE GENOMIC DNA]</scope>
    <source>
        <strain evidence="10 11">59.16B</strain>
    </source>
</reference>
<dbReference type="PANTHER" id="PTHR43047">
    <property type="entry name" value="TWO-COMPONENT HISTIDINE PROTEIN KINASE"/>
    <property type="match status" value="1"/>
</dbReference>
<sequence length="649" mass="73503">MSKGIRYITNFFILIIICITLLIGSSLAWNIHKEYQTSYELAKVEALGSYNKDLAFRRWASLHGGVYVPITDSIQPNPHLNFLPDQNISTTTGKSLTLVNPAYMTRLVFHFEEEQYGQKGHITSLKPINPGNMADEWEAKALKLFEKGETEYSSVETMNNQKYLRLMLPMIVENSCLKCHANQGYKLGDIRGGISVSMPMNKYTSIVRAKIDGMIFTHLISYIAMLFFCTLGYRRIRIEMKKHDVAQKKVIKNEALLVQQNKELIQAEGRAVESDRLKTIFLQNMSHEIRTPMNAIMGFSSLLSDQLDNKECVEEYSNIITQRCNDLLSIINDIIDISKIETEQVLFEIEECNLPTTILEIEALFREEQIRQNKQTIQLVSNHSEINMETFITDKEKLKKIATNLISNALKFTDKGTIKIDLEIDTHKNIILRVSDTGIGIPNSEFKHIFERFAQIEQGANRIFSGTGLGLSIVQGLTNSLQGTIHIDSDLGKGSTFTITLPQKSIRKNSNAKPKYHASMQEYDFDGKTILIVEDDETNALYLKEVFSRTPAKIIHANNGATAVKIALSQNIDVVLMDIRLPDFSGYEATQQIKKGKRDMVIIAQTAYASSQDRQKAFDSGCNEYLSKPVKAKNLLELVNKHLKESAIF</sequence>
<dbReference type="SMART" id="SM00387">
    <property type="entry name" value="HATPase_c"/>
    <property type="match status" value="1"/>
</dbReference>
<evidence type="ECO:0000313" key="11">
    <source>
        <dbReference type="Proteomes" id="UP000233535"/>
    </source>
</evidence>
<name>A0A2N3HVE5_9BACT</name>
<feature type="modified residue" description="4-aspartylphosphate" evidence="6">
    <location>
        <position position="578"/>
    </location>
</feature>
<dbReference type="InterPro" id="IPR011006">
    <property type="entry name" value="CheY-like_superfamily"/>
</dbReference>
<dbReference type="AlphaFoldDB" id="A0A2N3HVE5"/>
<dbReference type="SMART" id="SM00448">
    <property type="entry name" value="REC"/>
    <property type="match status" value="1"/>
</dbReference>
<dbReference type="SUPFAM" id="SSF47384">
    <property type="entry name" value="Homodimeric domain of signal transducing histidine kinase"/>
    <property type="match status" value="1"/>
</dbReference>
<feature type="domain" description="Response regulatory" evidence="9">
    <location>
        <begin position="529"/>
        <end position="643"/>
    </location>
</feature>
<dbReference type="Gene3D" id="1.10.287.130">
    <property type="match status" value="1"/>
</dbReference>
<evidence type="ECO:0000256" key="6">
    <source>
        <dbReference type="PROSITE-ProRule" id="PRU00169"/>
    </source>
</evidence>
<dbReference type="InterPro" id="IPR036890">
    <property type="entry name" value="HATPase_C_sf"/>
</dbReference>
<comment type="catalytic activity">
    <reaction evidence="1">
        <text>ATP + protein L-histidine = ADP + protein N-phospho-L-histidine.</text>
        <dbReference type="EC" id="2.7.13.3"/>
    </reaction>
</comment>
<feature type="transmembrane region" description="Helical" evidence="7">
    <location>
        <begin position="7"/>
        <end position="29"/>
    </location>
</feature>
<dbReference type="InterPro" id="IPR001789">
    <property type="entry name" value="Sig_transdc_resp-reg_receiver"/>
</dbReference>
<evidence type="ECO:0000259" key="8">
    <source>
        <dbReference type="PROSITE" id="PS50109"/>
    </source>
</evidence>
<dbReference type="Gene3D" id="3.30.450.290">
    <property type="match status" value="1"/>
</dbReference>
<dbReference type="InterPro" id="IPR005467">
    <property type="entry name" value="His_kinase_dom"/>
</dbReference>
<dbReference type="OrthoDB" id="9796330at2"/>
<dbReference type="SMART" id="SM00388">
    <property type="entry name" value="HisKA"/>
    <property type="match status" value="1"/>
</dbReference>
<dbReference type="SUPFAM" id="SSF55874">
    <property type="entry name" value="ATPase domain of HSP90 chaperone/DNA topoisomerase II/histidine kinase"/>
    <property type="match status" value="1"/>
</dbReference>
<feature type="domain" description="Histidine kinase" evidence="8">
    <location>
        <begin position="284"/>
        <end position="505"/>
    </location>
</feature>
<keyword evidence="3 6" id="KW-0597">Phosphoprotein</keyword>
<dbReference type="Pfam" id="PF11845">
    <property type="entry name" value="Tll0287-like"/>
    <property type="match status" value="1"/>
</dbReference>
<proteinExistence type="predicted"/>
<dbReference type="PRINTS" id="PR00344">
    <property type="entry name" value="BCTRLSENSOR"/>
</dbReference>
<organism evidence="10 11">
    <name type="scientific">Labilibaculum filiforme</name>
    <dbReference type="NCBI Taxonomy" id="1940526"/>
    <lineage>
        <taxon>Bacteria</taxon>
        <taxon>Pseudomonadati</taxon>
        <taxon>Bacteroidota</taxon>
        <taxon>Bacteroidia</taxon>
        <taxon>Marinilabiliales</taxon>
        <taxon>Marinifilaceae</taxon>
        <taxon>Labilibaculum</taxon>
    </lineage>
</organism>
<dbReference type="InterPro" id="IPR036097">
    <property type="entry name" value="HisK_dim/P_sf"/>
</dbReference>
<evidence type="ECO:0000259" key="9">
    <source>
        <dbReference type="PROSITE" id="PS50110"/>
    </source>
</evidence>
<keyword evidence="7" id="KW-0812">Transmembrane</keyword>
<dbReference type="CDD" id="cd17546">
    <property type="entry name" value="REC_hyHK_CKI1_RcsC-like"/>
    <property type="match status" value="1"/>
</dbReference>
<dbReference type="EC" id="2.7.13.3" evidence="2"/>
<evidence type="ECO:0000256" key="7">
    <source>
        <dbReference type="SAM" id="Phobius"/>
    </source>
</evidence>
<dbReference type="InterPro" id="IPR003661">
    <property type="entry name" value="HisK_dim/P_dom"/>
</dbReference>
<evidence type="ECO:0000256" key="3">
    <source>
        <dbReference type="ARBA" id="ARBA00022553"/>
    </source>
</evidence>
<dbReference type="Gene3D" id="3.30.565.10">
    <property type="entry name" value="Histidine kinase-like ATPase, C-terminal domain"/>
    <property type="match status" value="1"/>
</dbReference>
<dbReference type="SUPFAM" id="SSF52172">
    <property type="entry name" value="CheY-like"/>
    <property type="match status" value="1"/>
</dbReference>
<evidence type="ECO:0000256" key="1">
    <source>
        <dbReference type="ARBA" id="ARBA00000085"/>
    </source>
</evidence>
<evidence type="ECO:0000256" key="5">
    <source>
        <dbReference type="ARBA" id="ARBA00022777"/>
    </source>
</evidence>
<dbReference type="Gene3D" id="3.40.50.2300">
    <property type="match status" value="1"/>
</dbReference>
<dbReference type="Pfam" id="PF02518">
    <property type="entry name" value="HATPase_c"/>
    <property type="match status" value="1"/>
</dbReference>
<gene>
    <name evidence="10" type="ORF">BZG02_13870</name>
</gene>
<accession>A0A2N3HVE5</accession>
<dbReference type="Pfam" id="PF00512">
    <property type="entry name" value="HisKA"/>
    <property type="match status" value="1"/>
</dbReference>
<dbReference type="GO" id="GO:0000155">
    <property type="term" value="F:phosphorelay sensor kinase activity"/>
    <property type="evidence" value="ECO:0007669"/>
    <property type="project" value="InterPro"/>
</dbReference>
<keyword evidence="7" id="KW-0472">Membrane</keyword>
<dbReference type="CDD" id="cd16922">
    <property type="entry name" value="HATPase_EvgS-ArcB-TorS-like"/>
    <property type="match status" value="1"/>
</dbReference>
<dbReference type="PROSITE" id="PS50109">
    <property type="entry name" value="HIS_KIN"/>
    <property type="match status" value="1"/>
</dbReference>
<evidence type="ECO:0000313" key="10">
    <source>
        <dbReference type="EMBL" id="PKQ62022.1"/>
    </source>
</evidence>
<dbReference type="PROSITE" id="PS50110">
    <property type="entry name" value="RESPONSE_REGULATORY"/>
    <property type="match status" value="1"/>
</dbReference>
<dbReference type="Proteomes" id="UP000233535">
    <property type="component" value="Unassembled WGS sequence"/>
</dbReference>
<dbReference type="CDD" id="cd00082">
    <property type="entry name" value="HisKA"/>
    <property type="match status" value="1"/>
</dbReference>
<protein>
    <recommendedName>
        <fullName evidence="2">histidine kinase</fullName>
        <ecNumber evidence="2">2.7.13.3</ecNumber>
    </recommendedName>
</protein>